<dbReference type="InterPro" id="IPR046598">
    <property type="entry name" value="DUF6657"/>
</dbReference>
<feature type="coiled-coil region" evidence="1">
    <location>
        <begin position="158"/>
        <end position="192"/>
    </location>
</feature>
<dbReference type="Pfam" id="PF20362">
    <property type="entry name" value="DUF6657"/>
    <property type="match status" value="1"/>
</dbReference>
<name>A0A9D9NC46_9SPIO</name>
<protein>
    <submittedName>
        <fullName evidence="2">Uncharacterized protein</fullName>
    </submittedName>
</protein>
<sequence>MGKIKSAWEIALEKTEGITIDKEKMKYQSDVEKARKAAGSYMLADKADDEAFITNLKDIDPKAVKEGLLMTADANISLPESEEGNEERFKRIKTIIAIASDNNSNALALTDELIGFLNQYPLHRKDLVEKMKAQYKPILDEKSEKLSKQYGQDIHLTYENDKEFMEAASKNLERLENQYQQTVRNAKAQLKQMIG</sequence>
<dbReference type="AlphaFoldDB" id="A0A9D9NC46"/>
<accession>A0A9D9NC46</accession>
<dbReference type="Proteomes" id="UP000810292">
    <property type="component" value="Unassembled WGS sequence"/>
</dbReference>
<reference evidence="2" key="1">
    <citation type="submission" date="2020-10" db="EMBL/GenBank/DDBJ databases">
        <authorList>
            <person name="Gilroy R."/>
        </authorList>
    </citation>
    <scope>NUCLEOTIDE SEQUENCE</scope>
    <source>
        <strain evidence="2">14700</strain>
    </source>
</reference>
<proteinExistence type="predicted"/>
<comment type="caution">
    <text evidence="2">The sequence shown here is derived from an EMBL/GenBank/DDBJ whole genome shotgun (WGS) entry which is preliminary data.</text>
</comment>
<evidence type="ECO:0000256" key="1">
    <source>
        <dbReference type="SAM" id="Coils"/>
    </source>
</evidence>
<dbReference type="EMBL" id="JADIMF010000013">
    <property type="protein sequence ID" value="MBO8468317.1"/>
    <property type="molecule type" value="Genomic_DNA"/>
</dbReference>
<gene>
    <name evidence="2" type="ORF">IAA72_00845</name>
</gene>
<evidence type="ECO:0000313" key="2">
    <source>
        <dbReference type="EMBL" id="MBO8468317.1"/>
    </source>
</evidence>
<reference evidence="2" key="2">
    <citation type="journal article" date="2021" name="PeerJ">
        <title>Extensive microbial diversity within the chicken gut microbiome revealed by metagenomics and culture.</title>
        <authorList>
            <person name="Gilroy R."/>
            <person name="Ravi A."/>
            <person name="Getino M."/>
            <person name="Pursley I."/>
            <person name="Horton D.L."/>
            <person name="Alikhan N.F."/>
            <person name="Baker D."/>
            <person name="Gharbi K."/>
            <person name="Hall N."/>
            <person name="Watson M."/>
            <person name="Adriaenssens E.M."/>
            <person name="Foster-Nyarko E."/>
            <person name="Jarju S."/>
            <person name="Secka A."/>
            <person name="Antonio M."/>
            <person name="Oren A."/>
            <person name="Chaudhuri R.R."/>
            <person name="La Ragione R."/>
            <person name="Hildebrand F."/>
            <person name="Pallen M.J."/>
        </authorList>
    </citation>
    <scope>NUCLEOTIDE SEQUENCE</scope>
    <source>
        <strain evidence="2">14700</strain>
    </source>
</reference>
<organism evidence="2 3">
    <name type="scientific">Candidatus Ornithospirochaeta stercoravium</name>
    <dbReference type="NCBI Taxonomy" id="2840897"/>
    <lineage>
        <taxon>Bacteria</taxon>
        <taxon>Pseudomonadati</taxon>
        <taxon>Spirochaetota</taxon>
        <taxon>Spirochaetia</taxon>
        <taxon>Spirochaetales</taxon>
        <taxon>Spirochaetaceae</taxon>
        <taxon>Spirochaetaceae incertae sedis</taxon>
        <taxon>Candidatus Ornithospirochaeta</taxon>
    </lineage>
</organism>
<keyword evidence="1" id="KW-0175">Coiled coil</keyword>
<evidence type="ECO:0000313" key="3">
    <source>
        <dbReference type="Proteomes" id="UP000810292"/>
    </source>
</evidence>